<dbReference type="EMBL" id="JAUOZS010000002">
    <property type="protein sequence ID" value="MDT8904005.1"/>
    <property type="molecule type" value="Genomic_DNA"/>
</dbReference>
<feature type="signal peptide" evidence="1">
    <location>
        <begin position="1"/>
        <end position="24"/>
    </location>
</feature>
<comment type="caution">
    <text evidence="2">The sequence shown here is derived from an EMBL/GenBank/DDBJ whole genome shotgun (WGS) entry which is preliminary data.</text>
</comment>
<protein>
    <submittedName>
        <fullName evidence="2">Uncharacterized protein</fullName>
    </submittedName>
</protein>
<reference evidence="2 3" key="1">
    <citation type="submission" date="2023-07" db="EMBL/GenBank/DDBJ databases">
        <title>The novel representative of Negativicutes class, Anaeroselena agilis gen. nov. sp. nov.</title>
        <authorList>
            <person name="Prokofeva M.I."/>
            <person name="Elcheninov A.G."/>
            <person name="Klyukina A."/>
            <person name="Kublanov I.V."/>
            <person name="Frolov E.N."/>
            <person name="Podosokorskaya O.A."/>
        </authorList>
    </citation>
    <scope>NUCLEOTIDE SEQUENCE [LARGE SCALE GENOMIC DNA]</scope>
    <source>
        <strain evidence="2 3">4137-cl</strain>
    </source>
</reference>
<evidence type="ECO:0000256" key="1">
    <source>
        <dbReference type="SAM" id="SignalP"/>
    </source>
</evidence>
<dbReference type="Proteomes" id="UP001254848">
    <property type="component" value="Unassembled WGS sequence"/>
</dbReference>
<proteinExistence type="predicted"/>
<name>A0ABU3P4N7_9FIRM</name>
<organism evidence="2 3">
    <name type="scientific">Anaeroselena agilis</name>
    <dbReference type="NCBI Taxonomy" id="3063788"/>
    <lineage>
        <taxon>Bacteria</taxon>
        <taxon>Bacillati</taxon>
        <taxon>Bacillota</taxon>
        <taxon>Negativicutes</taxon>
        <taxon>Acetonemataceae</taxon>
        <taxon>Anaeroselena</taxon>
    </lineage>
</organism>
<evidence type="ECO:0000313" key="2">
    <source>
        <dbReference type="EMBL" id="MDT8904005.1"/>
    </source>
</evidence>
<evidence type="ECO:0000313" key="3">
    <source>
        <dbReference type="Proteomes" id="UP001254848"/>
    </source>
</evidence>
<dbReference type="RefSeq" id="WP_413782566.1">
    <property type="nucleotide sequence ID" value="NZ_JAUOZS010000002.1"/>
</dbReference>
<sequence>MPRMFVICILTVALLATCPVPALADTNLLDDDQPAAKPVVATIYINNAKTTYDDEITVKLTERFNAKLTRYDIRKGDRYVEKLDKQGVTDISVAERADILKAFEGEGVDYVVYAEVQPPILNEWVAVFNAGYKVTVIVPVKILNVKAGRYIYNGKFTEQADNSAVIGGVGTKAAVMTALDQILAKTDEVLVNRLPIINK</sequence>
<accession>A0ABU3P4N7</accession>
<keyword evidence="3" id="KW-1185">Reference proteome</keyword>
<feature type="chain" id="PRO_5046118243" evidence="1">
    <location>
        <begin position="25"/>
        <end position="199"/>
    </location>
</feature>
<gene>
    <name evidence="2" type="ORF">Q4T40_22455</name>
</gene>
<keyword evidence="1" id="KW-0732">Signal</keyword>